<dbReference type="CDD" id="cd02244">
    <property type="entry name" value="cupin_7S_vicilin-like_N"/>
    <property type="match status" value="1"/>
</dbReference>
<dbReference type="PANTHER" id="PTHR31189:SF2">
    <property type="entry name" value="RMLC-LIKE CUPINS SUPERFAMILY PROTEIN"/>
    <property type="match status" value="1"/>
</dbReference>
<dbReference type="CDD" id="cd02245">
    <property type="entry name" value="cupin_7S_vicilin-like_C"/>
    <property type="match status" value="1"/>
</dbReference>
<evidence type="ECO:0000256" key="2">
    <source>
        <dbReference type="ARBA" id="ARBA00005652"/>
    </source>
</evidence>
<dbReference type="Proteomes" id="UP000306102">
    <property type="component" value="Unassembled WGS sequence"/>
</dbReference>
<reference evidence="11 12" key="1">
    <citation type="journal article" date="2018" name="Proc. Natl. Acad. Sci. U.S.A.">
        <title>Draft genome sequence of Camellia sinensis var. sinensis provides insights into the evolution of the tea genome and tea quality.</title>
        <authorList>
            <person name="Wei C."/>
            <person name="Yang H."/>
            <person name="Wang S."/>
            <person name="Zhao J."/>
            <person name="Liu C."/>
            <person name="Gao L."/>
            <person name="Xia E."/>
            <person name="Lu Y."/>
            <person name="Tai Y."/>
            <person name="She G."/>
            <person name="Sun J."/>
            <person name="Cao H."/>
            <person name="Tong W."/>
            <person name="Gao Q."/>
            <person name="Li Y."/>
            <person name="Deng W."/>
            <person name="Jiang X."/>
            <person name="Wang W."/>
            <person name="Chen Q."/>
            <person name="Zhang S."/>
            <person name="Li H."/>
            <person name="Wu J."/>
            <person name="Wang P."/>
            <person name="Li P."/>
            <person name="Shi C."/>
            <person name="Zheng F."/>
            <person name="Jian J."/>
            <person name="Huang B."/>
            <person name="Shan D."/>
            <person name="Shi M."/>
            <person name="Fang C."/>
            <person name="Yue Y."/>
            <person name="Li F."/>
            <person name="Li D."/>
            <person name="Wei S."/>
            <person name="Han B."/>
            <person name="Jiang C."/>
            <person name="Yin Y."/>
            <person name="Xia T."/>
            <person name="Zhang Z."/>
            <person name="Bennetzen J.L."/>
            <person name="Zhao S."/>
            <person name="Wan X."/>
        </authorList>
    </citation>
    <scope>NUCLEOTIDE SEQUENCE [LARGE SCALE GENOMIC DNA]</scope>
    <source>
        <strain evidence="12">cv. Shuchazao</strain>
        <tissue evidence="11">Leaf</tissue>
    </source>
</reference>
<evidence type="ECO:0000256" key="4">
    <source>
        <dbReference type="ARBA" id="ARBA00022801"/>
    </source>
</evidence>
<comment type="caution">
    <text evidence="11">The sequence shown here is derived from an EMBL/GenBank/DDBJ whole genome shotgun (WGS) entry which is preliminary data.</text>
</comment>
<dbReference type="EC" id="3.2.1.2" evidence="3 8"/>
<evidence type="ECO:0000313" key="12">
    <source>
        <dbReference type="Proteomes" id="UP000306102"/>
    </source>
</evidence>
<evidence type="ECO:0000256" key="1">
    <source>
        <dbReference type="ARBA" id="ARBA00000546"/>
    </source>
</evidence>
<keyword evidence="6 8" id="KW-0326">Glycosidase</keyword>
<dbReference type="InterPro" id="IPR011051">
    <property type="entry name" value="RmlC_Cupin_sf"/>
</dbReference>
<dbReference type="Pfam" id="PF00561">
    <property type="entry name" value="Abhydrolase_1"/>
    <property type="match status" value="1"/>
</dbReference>
<keyword evidence="4 8" id="KW-0378">Hydrolase</keyword>
<accession>A0A4S4ESM4</accession>
<sequence length="1286" mass="144251">MTQVYHSTPVGRNGVPYAAGIGAEFEFRGGGGKANGGGESEDWKFHAVEFTKGLAEMSVELGKGCRDVVQQSLLRRDSYFMRKIGGPCAKVSAKLRFLNEYLPEDRDPVHSWSVILFVFIVAFAEMNTPLGCKESFPVNHIVVMSFHECGGNVGDDVCIPLPHWVAEIGRSNPDIFFTDREGRRNPECLSWGIDKERVLRGRTAVEVYFDYMRSFRVEFDEFFEDGIISMIEVGLGPCGELRYPSNPVKHGWRYPGVGIPGLKTSLLQEFGIRLVTYDLPGFGESDPNPNRNLESSALDMLQLSYALGVTGKFWVLGYSGGSMHAWAALRYIPDRVAGAIMVAPMVNPYEPSMSKKERSRIWENWTPRRKLMYFLAQRFPRSLAYFYRRSFLSGNHGQIDKWLSLSLGKRDRAFVEEPIFEEFWQRDVEESVRQRKVKPFVEEAVLQVSDWGFSLADLKIQKKNQGKGVISWLKSIYSQAEEELTGFLGPIHIWQGMDDKVVPPSMTDFVQRVLPGAMVHKLLHDGHFTYFYFCDECHKQILTTLFGNPQGPLAVEVDQTPIQVDSEEKEDNTLVLNRTGHTQFRCGSPCALSSSSSSLHNQTPTPAFVALEESSITSCVNLCGSRPQQQHQQQESSITSCVNQLIPCFNYLNLIGSHDNPPDSCCNPLKSVIKSNHECLCSIISIKATNAAQQYGINLTDAQQLPGRCGQHVNLIACLATATEMFMNFEMALIFLGFYRKLEPKSRSLLCWKASKVTRQKSANPTDVIASFFFLGNQLDIVCTFCPPSTTLEVAMVSGYEDEGEEGWRERKEGDERGGRREAEEEEEERERERGGEDLFMLQDVKQVVRTDAGDMKLVRGGGIGGGGGWMVERAMHVGFITMEPKSLFIPRYLDSNLIIFVRRGDAKVGSIYKDDFVEKRLKSGDVYRIAAGSAFYLVNIGEGQRLHIICSLDKAESLGWGTVQSFYIGGGTNPQSILAGFDPLTLSTAFNVSTSELREIMTSQKSGPIVYLSDSHSPSTWSQFLQLKTHERQHHLKKMMYFQEQATKEEEEETWSLRKFLNSVFRTESNGEDNKGPKSPDSYNLFDRKPDFENRYGSSMAIDESDYSPLRHSGIGLYLVNLTAGSMMAPHVNPSATEYGVVLRGTGTIQVVFPNGTSAMNAKVSEGDVFWIPRYFPFCQIASRTGPFEFFGFSTSSQKNRPQFLVGANSIMKSMRSPALAASFGLTEEQFSKLNDAQHEGVILPSASAAPPDMQMRVEDKEVTKAEEMPRVIRSFDNKMIMGFD</sequence>
<evidence type="ECO:0000256" key="3">
    <source>
        <dbReference type="ARBA" id="ARBA00012594"/>
    </source>
</evidence>
<evidence type="ECO:0000256" key="5">
    <source>
        <dbReference type="ARBA" id="ARBA00023277"/>
    </source>
</evidence>
<dbReference type="InterPro" id="IPR014710">
    <property type="entry name" value="RmlC-like_jellyroll"/>
</dbReference>
<dbReference type="PRINTS" id="PR00750">
    <property type="entry name" value="BETAAMYLASE"/>
</dbReference>
<name>A0A4S4ESM4_CAMSN</name>
<evidence type="ECO:0000256" key="7">
    <source>
        <dbReference type="ARBA" id="ARBA00023326"/>
    </source>
</evidence>
<feature type="region of interest" description="Disordered" evidence="9">
    <location>
        <begin position="803"/>
        <end position="836"/>
    </location>
</feature>
<dbReference type="EMBL" id="SDRB02002536">
    <property type="protein sequence ID" value="THG19226.1"/>
    <property type="molecule type" value="Genomic_DNA"/>
</dbReference>
<organism evidence="11 12">
    <name type="scientific">Camellia sinensis var. sinensis</name>
    <name type="common">China tea</name>
    <dbReference type="NCBI Taxonomy" id="542762"/>
    <lineage>
        <taxon>Eukaryota</taxon>
        <taxon>Viridiplantae</taxon>
        <taxon>Streptophyta</taxon>
        <taxon>Embryophyta</taxon>
        <taxon>Tracheophyta</taxon>
        <taxon>Spermatophyta</taxon>
        <taxon>Magnoliopsida</taxon>
        <taxon>eudicotyledons</taxon>
        <taxon>Gunneridae</taxon>
        <taxon>Pentapetalae</taxon>
        <taxon>asterids</taxon>
        <taxon>Ericales</taxon>
        <taxon>Theaceae</taxon>
        <taxon>Camellia</taxon>
    </lineage>
</organism>
<keyword evidence="5 8" id="KW-0119">Carbohydrate metabolism</keyword>
<feature type="compositionally biased region" description="Basic and acidic residues" evidence="9">
    <location>
        <begin position="806"/>
        <end position="823"/>
    </location>
</feature>
<comment type="similarity">
    <text evidence="2 8">Belongs to the glycosyl hydrolase 14 family.</text>
</comment>
<protein>
    <recommendedName>
        <fullName evidence="3 8">Beta-amylase</fullName>
        <ecNumber evidence="3 8">3.2.1.2</ecNumber>
    </recommendedName>
</protein>
<dbReference type="SUPFAM" id="SSF47699">
    <property type="entry name" value="Bifunctional inhibitor/lipid-transfer protein/seed storage 2S albumin"/>
    <property type="match status" value="1"/>
</dbReference>
<dbReference type="InterPro" id="IPR016140">
    <property type="entry name" value="Bifunc_inhib/LTP/seed_store"/>
</dbReference>
<dbReference type="GO" id="GO:0000272">
    <property type="term" value="P:polysaccharide catabolic process"/>
    <property type="evidence" value="ECO:0007669"/>
    <property type="project" value="UniProtKB-KW"/>
</dbReference>
<dbReference type="SUPFAM" id="SSF51445">
    <property type="entry name" value="(Trans)glycosidases"/>
    <property type="match status" value="1"/>
</dbReference>
<dbReference type="InterPro" id="IPR050253">
    <property type="entry name" value="Seed_Storage-Functional"/>
</dbReference>
<dbReference type="SUPFAM" id="SSF51182">
    <property type="entry name" value="RmlC-like cupins"/>
    <property type="match status" value="1"/>
</dbReference>
<dbReference type="GO" id="GO:0016161">
    <property type="term" value="F:beta-amylase activity"/>
    <property type="evidence" value="ECO:0007669"/>
    <property type="project" value="UniProtKB-EC"/>
</dbReference>
<dbReference type="PANTHER" id="PTHR31189">
    <property type="entry name" value="OS03G0336100 PROTEIN-RELATED"/>
    <property type="match status" value="1"/>
</dbReference>
<evidence type="ECO:0000259" key="10">
    <source>
        <dbReference type="SMART" id="SM00835"/>
    </source>
</evidence>
<dbReference type="SUPFAM" id="SSF53474">
    <property type="entry name" value="alpha/beta-Hydrolases"/>
    <property type="match status" value="1"/>
</dbReference>
<dbReference type="InterPro" id="IPR018238">
    <property type="entry name" value="Glyco_hydro_14_CS"/>
</dbReference>
<dbReference type="InterPro" id="IPR000073">
    <property type="entry name" value="AB_hydrolase_1"/>
</dbReference>
<dbReference type="Gene3D" id="1.10.110.10">
    <property type="entry name" value="Plant lipid-transfer and hydrophobic proteins"/>
    <property type="match status" value="1"/>
</dbReference>
<dbReference type="Gene3D" id="3.20.20.80">
    <property type="entry name" value="Glycosidases"/>
    <property type="match status" value="1"/>
</dbReference>
<dbReference type="CDD" id="cd00010">
    <property type="entry name" value="AAI_LTSS"/>
    <property type="match status" value="1"/>
</dbReference>
<dbReference type="InterPro" id="IPR006045">
    <property type="entry name" value="Cupin_1"/>
</dbReference>
<dbReference type="InterPro" id="IPR017853">
    <property type="entry name" value="GH"/>
</dbReference>
<proteinExistence type="inferred from homology"/>
<dbReference type="SMART" id="SM00835">
    <property type="entry name" value="Cupin_1"/>
    <property type="match status" value="2"/>
</dbReference>
<evidence type="ECO:0000313" key="11">
    <source>
        <dbReference type="EMBL" id="THG19226.1"/>
    </source>
</evidence>
<dbReference type="InterPro" id="IPR029058">
    <property type="entry name" value="AB_hydrolase_fold"/>
</dbReference>
<evidence type="ECO:0000256" key="9">
    <source>
        <dbReference type="SAM" id="MobiDB-lite"/>
    </source>
</evidence>
<dbReference type="Pfam" id="PF01373">
    <property type="entry name" value="Glyco_hydro_14"/>
    <property type="match status" value="1"/>
</dbReference>
<keyword evidence="12" id="KW-1185">Reference proteome</keyword>
<comment type="catalytic activity">
    <reaction evidence="1 8">
        <text>Hydrolysis of (1-&gt;4)-alpha-D-glucosidic linkages in polysaccharides so as to remove successive maltose units from the non-reducing ends of the chains.</text>
        <dbReference type="EC" id="3.2.1.2"/>
    </reaction>
</comment>
<feature type="domain" description="Cupin type-1" evidence="10">
    <location>
        <begin position="1084"/>
        <end position="1233"/>
    </location>
</feature>
<dbReference type="InterPro" id="IPR036312">
    <property type="entry name" value="Bifun_inhib/LTP/seed_sf"/>
</dbReference>
<dbReference type="Gene3D" id="3.40.50.1820">
    <property type="entry name" value="alpha/beta hydrolase"/>
    <property type="match status" value="1"/>
</dbReference>
<dbReference type="Pfam" id="PF14368">
    <property type="entry name" value="LTP_2"/>
    <property type="match status" value="1"/>
</dbReference>
<dbReference type="PROSITE" id="PS00506">
    <property type="entry name" value="BETA_AMYLASE_1"/>
    <property type="match status" value="1"/>
</dbReference>
<dbReference type="Pfam" id="PF00190">
    <property type="entry name" value="Cupin_1"/>
    <property type="match status" value="1"/>
</dbReference>
<gene>
    <name evidence="11" type="ORF">TEA_019321</name>
</gene>
<dbReference type="InterPro" id="IPR001554">
    <property type="entry name" value="Glyco_hydro_14"/>
</dbReference>
<evidence type="ECO:0000256" key="6">
    <source>
        <dbReference type="ARBA" id="ARBA00023295"/>
    </source>
</evidence>
<keyword evidence="7 8" id="KW-0624">Polysaccharide degradation</keyword>
<dbReference type="Gene3D" id="2.60.120.10">
    <property type="entry name" value="Jelly Rolls"/>
    <property type="match status" value="2"/>
</dbReference>
<feature type="domain" description="Cupin type-1" evidence="10">
    <location>
        <begin position="840"/>
        <end position="999"/>
    </location>
</feature>
<evidence type="ECO:0000256" key="8">
    <source>
        <dbReference type="RuleBase" id="RU000509"/>
    </source>
</evidence>